<keyword evidence="2" id="KW-1185">Reference proteome</keyword>
<name>A0A067SIC3_GALM3</name>
<reference evidence="2" key="1">
    <citation type="journal article" date="2014" name="Proc. Natl. Acad. Sci. U.S.A.">
        <title>Extensive sampling of basidiomycete genomes demonstrates inadequacy of the white-rot/brown-rot paradigm for wood decay fungi.</title>
        <authorList>
            <person name="Riley R."/>
            <person name="Salamov A.A."/>
            <person name="Brown D.W."/>
            <person name="Nagy L.G."/>
            <person name="Floudas D."/>
            <person name="Held B.W."/>
            <person name="Levasseur A."/>
            <person name="Lombard V."/>
            <person name="Morin E."/>
            <person name="Otillar R."/>
            <person name="Lindquist E.A."/>
            <person name="Sun H."/>
            <person name="LaButti K.M."/>
            <person name="Schmutz J."/>
            <person name="Jabbour D."/>
            <person name="Luo H."/>
            <person name="Baker S.E."/>
            <person name="Pisabarro A.G."/>
            <person name="Walton J.D."/>
            <person name="Blanchette R.A."/>
            <person name="Henrissat B."/>
            <person name="Martin F."/>
            <person name="Cullen D."/>
            <person name="Hibbett D.S."/>
            <person name="Grigoriev I.V."/>
        </authorList>
    </citation>
    <scope>NUCLEOTIDE SEQUENCE [LARGE SCALE GENOMIC DNA]</scope>
    <source>
        <strain evidence="2">CBS 339.88</strain>
    </source>
</reference>
<dbReference type="AlphaFoldDB" id="A0A067SIC3"/>
<feature type="non-terminal residue" evidence="1">
    <location>
        <position position="1"/>
    </location>
</feature>
<organism evidence="1 2">
    <name type="scientific">Galerina marginata (strain CBS 339.88)</name>
    <dbReference type="NCBI Taxonomy" id="685588"/>
    <lineage>
        <taxon>Eukaryota</taxon>
        <taxon>Fungi</taxon>
        <taxon>Dikarya</taxon>
        <taxon>Basidiomycota</taxon>
        <taxon>Agaricomycotina</taxon>
        <taxon>Agaricomycetes</taxon>
        <taxon>Agaricomycetidae</taxon>
        <taxon>Agaricales</taxon>
        <taxon>Agaricineae</taxon>
        <taxon>Strophariaceae</taxon>
        <taxon>Galerina</taxon>
    </lineage>
</organism>
<dbReference type="STRING" id="685588.A0A067SIC3"/>
<evidence type="ECO:0000313" key="2">
    <source>
        <dbReference type="Proteomes" id="UP000027222"/>
    </source>
</evidence>
<gene>
    <name evidence="1" type="ORF">GALMADRAFT_255555</name>
</gene>
<dbReference type="EMBL" id="KL142400">
    <property type="protein sequence ID" value="KDR69772.1"/>
    <property type="molecule type" value="Genomic_DNA"/>
</dbReference>
<dbReference type="OrthoDB" id="2245455at2759"/>
<accession>A0A067SIC3</accession>
<sequence length="101" mass="11269">MTDTRKKLNIALDHARRAVELDTQGDDMNGAIAAYSQSTSLLSRVIEDMRRETQQSGDGARKPDDLAKLVKIHDSYRDRMMILSSVTGIPLPQGESRPSRL</sequence>
<dbReference type="Proteomes" id="UP000027222">
    <property type="component" value="Unassembled WGS sequence"/>
</dbReference>
<evidence type="ECO:0000313" key="1">
    <source>
        <dbReference type="EMBL" id="KDR69772.1"/>
    </source>
</evidence>
<dbReference type="HOGENOM" id="CLU_2291908_0_0_1"/>
<proteinExistence type="predicted"/>
<evidence type="ECO:0008006" key="3">
    <source>
        <dbReference type="Google" id="ProtNLM"/>
    </source>
</evidence>
<protein>
    <recommendedName>
        <fullName evidence="3">MIT domain-containing protein</fullName>
    </recommendedName>
</protein>